<dbReference type="EMBL" id="JABAFG010000001">
    <property type="protein sequence ID" value="NME27154.1"/>
    <property type="molecule type" value="Genomic_DNA"/>
</dbReference>
<reference evidence="2 3" key="1">
    <citation type="submission" date="2020-04" db="EMBL/GenBank/DDBJ databases">
        <authorList>
            <person name="Hitch T.C.A."/>
            <person name="Wylensek D."/>
            <person name="Clavel T."/>
        </authorList>
    </citation>
    <scope>NUCLEOTIDE SEQUENCE [LARGE SCALE GENOMIC DNA]</scope>
    <source>
        <strain evidence="2 3">Oil-RF-744-FAT-WT-6-1</strain>
    </source>
</reference>
<evidence type="ECO:0000313" key="2">
    <source>
        <dbReference type="EMBL" id="NME27154.1"/>
    </source>
</evidence>
<keyword evidence="2" id="KW-0489">Methyltransferase</keyword>
<feature type="domain" description="Methyltransferase small" evidence="1">
    <location>
        <begin position="35"/>
        <end position="130"/>
    </location>
</feature>
<dbReference type="GO" id="GO:0008168">
    <property type="term" value="F:methyltransferase activity"/>
    <property type="evidence" value="ECO:0007669"/>
    <property type="project" value="UniProtKB-KW"/>
</dbReference>
<dbReference type="InterPro" id="IPR050210">
    <property type="entry name" value="tRNA_Adenine-N(6)_MTase"/>
</dbReference>
<evidence type="ECO:0000313" key="3">
    <source>
        <dbReference type="Proteomes" id="UP000591071"/>
    </source>
</evidence>
<comment type="caution">
    <text evidence="2">The sequence shown here is derived from an EMBL/GenBank/DDBJ whole genome shotgun (WGS) entry which is preliminary data.</text>
</comment>
<dbReference type="AlphaFoldDB" id="A0A848BSL0"/>
<dbReference type="GO" id="GO:0032259">
    <property type="term" value="P:methylation"/>
    <property type="evidence" value="ECO:0007669"/>
    <property type="project" value="UniProtKB-KW"/>
</dbReference>
<dbReference type="Gene3D" id="3.40.50.150">
    <property type="entry name" value="Vaccinia Virus protein VP39"/>
    <property type="match status" value="1"/>
</dbReference>
<proteinExistence type="predicted"/>
<dbReference type="InterPro" id="IPR007848">
    <property type="entry name" value="Small_mtfrase_dom"/>
</dbReference>
<dbReference type="RefSeq" id="WP_059077110.1">
    <property type="nucleotide sequence ID" value="NZ_JABAFG010000001.1"/>
</dbReference>
<dbReference type="CDD" id="cd02440">
    <property type="entry name" value="AdoMet_MTases"/>
    <property type="match status" value="1"/>
</dbReference>
<dbReference type="SUPFAM" id="SSF53335">
    <property type="entry name" value="S-adenosyl-L-methionine-dependent methyltransferases"/>
    <property type="match status" value="1"/>
</dbReference>
<organism evidence="2 3">
    <name type="scientific">Megasphaera hexanoica</name>
    <dbReference type="NCBI Taxonomy" id="1675036"/>
    <lineage>
        <taxon>Bacteria</taxon>
        <taxon>Bacillati</taxon>
        <taxon>Bacillota</taxon>
        <taxon>Negativicutes</taxon>
        <taxon>Veillonellales</taxon>
        <taxon>Veillonellaceae</taxon>
        <taxon>Megasphaera</taxon>
    </lineage>
</organism>
<keyword evidence="2" id="KW-0808">Transferase</keyword>
<accession>A0A848BSL0</accession>
<evidence type="ECO:0000259" key="1">
    <source>
        <dbReference type="Pfam" id="PF05175"/>
    </source>
</evidence>
<dbReference type="PANTHER" id="PTHR47739">
    <property type="entry name" value="TRNA1(VAL) (ADENINE(37)-N6)-METHYLTRANSFERASE"/>
    <property type="match status" value="1"/>
</dbReference>
<name>A0A848BSL0_9FIRM</name>
<protein>
    <submittedName>
        <fullName evidence="2">Methyltransferase domain-containing protein</fullName>
    </submittedName>
</protein>
<sequence>MKVSLGPHERLDDLVLDGMKIIQRDDQFCFSLDTVLLAHFGTVPRGKVLDLGTGTAAIPLILSARGAVSVTGAELNPVMADIARRNVILNGREPVITIVEGDYRTIRQWSDSGAFAAVYANPPYREKSRGAYSDAEGIRRARHEETATLDDVLDAASFALKFHGRFRMVHITERLTDILTAMRIHAIEPKVVQMVHGRADKKAKLFLVEGIRGGSKGVDVLPPLIVHHADGTYTEDVLKLYGKL</sequence>
<dbReference type="Proteomes" id="UP000591071">
    <property type="component" value="Unassembled WGS sequence"/>
</dbReference>
<gene>
    <name evidence="2" type="ORF">HF872_00730</name>
</gene>
<dbReference type="PANTHER" id="PTHR47739:SF1">
    <property type="entry name" value="TRNA1(VAL) (ADENINE(37)-N6)-METHYLTRANSFERASE"/>
    <property type="match status" value="1"/>
</dbReference>
<dbReference type="Pfam" id="PF05175">
    <property type="entry name" value="MTS"/>
    <property type="match status" value="1"/>
</dbReference>
<dbReference type="InterPro" id="IPR029063">
    <property type="entry name" value="SAM-dependent_MTases_sf"/>
</dbReference>